<dbReference type="Proteomes" id="UP000460626">
    <property type="component" value="Unassembled WGS sequence"/>
</dbReference>
<evidence type="ECO:0000256" key="1">
    <source>
        <dbReference type="SAM" id="SignalP"/>
    </source>
</evidence>
<organism evidence="2 3">
    <name type="scientific">Aurantiacibacter arachoides</name>
    <dbReference type="NCBI Taxonomy" id="1850444"/>
    <lineage>
        <taxon>Bacteria</taxon>
        <taxon>Pseudomonadati</taxon>
        <taxon>Pseudomonadota</taxon>
        <taxon>Alphaproteobacteria</taxon>
        <taxon>Sphingomonadales</taxon>
        <taxon>Erythrobacteraceae</taxon>
        <taxon>Aurantiacibacter</taxon>
    </lineage>
</organism>
<sequence length="102" mass="10788">MKTALTALALLPLALAGCTTTMPDGGDGTPVRAGVDTCDSDPAQRYVGQRATQEVGAAVLAATDARELRWLPPGTIVTMEYRYGRVSIAYDEQSIIERISCG</sequence>
<dbReference type="InterPro" id="IPR021719">
    <property type="entry name" value="Prot_inh_I78"/>
</dbReference>
<keyword evidence="3" id="KW-1185">Reference proteome</keyword>
<proteinExistence type="predicted"/>
<keyword evidence="1" id="KW-0732">Signal</keyword>
<reference evidence="2 3" key="1">
    <citation type="submission" date="2019-12" db="EMBL/GenBank/DDBJ databases">
        <title>Genomic-based taxomic classification of the family Erythrobacteraceae.</title>
        <authorList>
            <person name="Xu L."/>
        </authorList>
    </citation>
    <scope>NUCLEOTIDE SEQUENCE [LARGE SCALE GENOMIC DNA]</scope>
    <source>
        <strain evidence="2 3">RC4-10-4</strain>
    </source>
</reference>
<evidence type="ECO:0000313" key="3">
    <source>
        <dbReference type="Proteomes" id="UP000460626"/>
    </source>
</evidence>
<dbReference type="PROSITE" id="PS51257">
    <property type="entry name" value="PROKAR_LIPOPROTEIN"/>
    <property type="match status" value="1"/>
</dbReference>
<dbReference type="AlphaFoldDB" id="A0A845A1L2"/>
<evidence type="ECO:0000313" key="2">
    <source>
        <dbReference type="EMBL" id="MXO94025.1"/>
    </source>
</evidence>
<gene>
    <name evidence="2" type="ORF">GRI62_10475</name>
</gene>
<dbReference type="Pfam" id="PF11720">
    <property type="entry name" value="Inhibitor_I78"/>
    <property type="match status" value="1"/>
</dbReference>
<comment type="caution">
    <text evidence="2">The sequence shown here is derived from an EMBL/GenBank/DDBJ whole genome shotgun (WGS) entry which is preliminary data.</text>
</comment>
<dbReference type="Gene3D" id="3.30.10.10">
    <property type="entry name" value="Trypsin Inhibitor V, subunit A"/>
    <property type="match status" value="1"/>
</dbReference>
<protein>
    <recommendedName>
        <fullName evidence="4">Peptidase inhibitor I78</fullName>
    </recommendedName>
</protein>
<name>A0A845A1L2_9SPHN</name>
<evidence type="ECO:0008006" key="4">
    <source>
        <dbReference type="Google" id="ProtNLM"/>
    </source>
</evidence>
<accession>A0A845A1L2</accession>
<feature type="chain" id="PRO_5033042199" description="Peptidase inhibitor I78" evidence="1">
    <location>
        <begin position="17"/>
        <end position="102"/>
    </location>
</feature>
<dbReference type="OrthoDB" id="8724542at2"/>
<feature type="signal peptide" evidence="1">
    <location>
        <begin position="1"/>
        <end position="16"/>
    </location>
</feature>
<dbReference type="EMBL" id="WTYH01000001">
    <property type="protein sequence ID" value="MXO94025.1"/>
    <property type="molecule type" value="Genomic_DNA"/>
</dbReference>
<dbReference type="RefSeq" id="WP_131453297.1">
    <property type="nucleotide sequence ID" value="NZ_BMJK01000001.1"/>
</dbReference>